<keyword evidence="9" id="KW-1185">Reference proteome</keyword>
<dbReference type="Gramene" id="TraesNOR6B03G03649590.1">
    <property type="protein sequence ID" value="TraesNOR6B03G03649590.1.CDS1"/>
    <property type="gene ID" value="TraesNOR6B03G03649590"/>
</dbReference>
<dbReference type="AlphaFoldDB" id="A0A3B6PTT8"/>
<dbReference type="OrthoDB" id="762064at2759"/>
<proteinExistence type="predicted"/>
<dbReference type="Gramene" id="TraesLDM6B03G03613920.1">
    <property type="protein sequence ID" value="TraesLDM6B03G03613920.1.CDS1"/>
    <property type="gene ID" value="TraesLDM6B03G03613920"/>
</dbReference>
<dbReference type="SMR" id="A0A3B6PTT8"/>
<evidence type="ECO:0000256" key="2">
    <source>
        <dbReference type="ARBA" id="ARBA00023015"/>
    </source>
</evidence>
<dbReference type="PROSITE" id="PS50066">
    <property type="entry name" value="MADS_BOX_2"/>
    <property type="match status" value="1"/>
</dbReference>
<dbReference type="Gramene" id="TraesCS6B02G391800.1">
    <property type="protein sequence ID" value="TraesCS6B02G391800.1.cds1"/>
    <property type="gene ID" value="TraesCS6B02G391800"/>
</dbReference>
<dbReference type="Gramene" id="TraesROB_scaffold_038620_01G000100.1">
    <property type="protein sequence ID" value="TraesROB_scaffold_038620_01G000100.1"/>
    <property type="gene ID" value="TraesROB_scaffold_038620_01G000100"/>
</dbReference>
<dbReference type="Proteomes" id="UP000019116">
    <property type="component" value="Chromosome 6B"/>
</dbReference>
<dbReference type="Gramene" id="TraesRN6B0101085400.1">
    <property type="protein sequence ID" value="TraesRN6B0101085400.1"/>
    <property type="gene ID" value="TraesRN6B0101085400"/>
</dbReference>
<dbReference type="GO" id="GO:0000981">
    <property type="term" value="F:DNA-binding transcription factor activity, RNA polymerase II-specific"/>
    <property type="evidence" value="ECO:0000318"/>
    <property type="project" value="GO_Central"/>
</dbReference>
<reference evidence="8" key="1">
    <citation type="submission" date="2018-08" db="EMBL/GenBank/DDBJ databases">
        <authorList>
            <person name="Rossello M."/>
        </authorList>
    </citation>
    <scope>NUCLEOTIDE SEQUENCE [LARGE SCALE GENOMIC DNA]</scope>
    <source>
        <strain evidence="8">cv. Chinese Spring</strain>
    </source>
</reference>
<dbReference type="PRINTS" id="PR00404">
    <property type="entry name" value="MADSDOMAIN"/>
</dbReference>
<evidence type="ECO:0000259" key="7">
    <source>
        <dbReference type="PROSITE" id="PS50066"/>
    </source>
</evidence>
<dbReference type="SMART" id="SM00432">
    <property type="entry name" value="MADS"/>
    <property type="match status" value="1"/>
</dbReference>
<dbReference type="InterPro" id="IPR033897">
    <property type="entry name" value="SRF-like_MADS-box"/>
</dbReference>
<dbReference type="KEGG" id="taes:123134810"/>
<dbReference type="GO" id="GO:0045944">
    <property type="term" value="P:positive regulation of transcription by RNA polymerase II"/>
    <property type="evidence" value="ECO:0007669"/>
    <property type="project" value="InterPro"/>
</dbReference>
<dbReference type="GO" id="GO:0006357">
    <property type="term" value="P:regulation of transcription by RNA polymerase II"/>
    <property type="evidence" value="ECO:0000318"/>
    <property type="project" value="GO_Central"/>
</dbReference>
<dbReference type="STRING" id="4565.A0A3B6PTT8"/>
<dbReference type="Gene3D" id="3.40.1810.10">
    <property type="entry name" value="Transcription factor, MADS-box"/>
    <property type="match status" value="1"/>
</dbReference>
<dbReference type="Pfam" id="PF00319">
    <property type="entry name" value="SRF-TF"/>
    <property type="match status" value="1"/>
</dbReference>
<feature type="coiled-coil region" evidence="6">
    <location>
        <begin position="80"/>
        <end position="114"/>
    </location>
</feature>
<reference evidence="8" key="2">
    <citation type="submission" date="2018-10" db="UniProtKB">
        <authorList>
            <consortium name="EnsemblPlants"/>
        </authorList>
    </citation>
    <scope>IDENTIFICATION</scope>
</reference>
<dbReference type="GO" id="GO:0005634">
    <property type="term" value="C:nucleus"/>
    <property type="evidence" value="ECO:0007669"/>
    <property type="project" value="UniProtKB-SubCell"/>
</dbReference>
<dbReference type="GeneID" id="123134810"/>
<keyword evidence="5" id="KW-0539">Nucleus</keyword>
<keyword evidence="3" id="KW-0238">DNA-binding</keyword>
<keyword evidence="2" id="KW-0805">Transcription regulation</keyword>
<accession>A0A3B6PTT8</accession>
<dbReference type="RefSeq" id="XP_044409913.1">
    <property type="nucleotide sequence ID" value="XM_044553978.1"/>
</dbReference>
<feature type="domain" description="MADS-box" evidence="7">
    <location>
        <begin position="1"/>
        <end position="61"/>
    </location>
</feature>
<dbReference type="OMA" id="LTDIVWI"/>
<evidence type="ECO:0000256" key="4">
    <source>
        <dbReference type="ARBA" id="ARBA00023163"/>
    </source>
</evidence>
<dbReference type="Gramene" id="TraesSYM6B03G03554490.1">
    <property type="protein sequence ID" value="TraesSYM6B03G03554490.1.CDS1"/>
    <property type="gene ID" value="TraesSYM6B03G03554490"/>
</dbReference>
<evidence type="ECO:0000256" key="6">
    <source>
        <dbReference type="SAM" id="Coils"/>
    </source>
</evidence>
<dbReference type="PANTHER" id="PTHR48019">
    <property type="entry name" value="SERUM RESPONSE FACTOR HOMOLOG"/>
    <property type="match status" value="1"/>
</dbReference>
<dbReference type="EnsemblPlants" id="TraesCS6B02G391800.1">
    <property type="protein sequence ID" value="TraesCS6B02G391800.1.cds1"/>
    <property type="gene ID" value="TraesCS6B02G391800"/>
</dbReference>
<dbReference type="CDD" id="cd00266">
    <property type="entry name" value="MADS_SRF_like"/>
    <property type="match status" value="1"/>
</dbReference>
<sequence>MARKKVTLQYIANDSTRRGTFKKRLRGLMKKAGELAILCDVRTCVLVYGEGEPTPEFFPSHAKAAAILTRFRSMPELGQCKKKMNQAGFLTQRIDKLRDQVDKSRRECRDREIKVLLHRAMLGALPGLAGLTIEELTSVGWKVDVLLRSIGERIDKIHSLSMQAPPPAAYQLTTGSSSMEDHIGSPSLYQVQAPLQQQQHQEGWLDMVPRPAEDLGPQLLYGGYTTGGHDGVGFSSSGGDMNMMMMQPFDLGFGLSHFPPI</sequence>
<keyword evidence="4" id="KW-0804">Transcription</keyword>
<comment type="subcellular location">
    <subcellularLocation>
        <location evidence="1">Nucleus</location>
    </subcellularLocation>
</comment>
<evidence type="ECO:0000256" key="5">
    <source>
        <dbReference type="ARBA" id="ARBA00023242"/>
    </source>
</evidence>
<dbReference type="InterPro" id="IPR036879">
    <property type="entry name" value="TF_MADSbox_sf"/>
</dbReference>
<dbReference type="SUPFAM" id="SSF55455">
    <property type="entry name" value="SRF-like"/>
    <property type="match status" value="1"/>
</dbReference>
<dbReference type="InterPro" id="IPR050142">
    <property type="entry name" value="MADS-box/MEF2_TF"/>
</dbReference>
<protein>
    <recommendedName>
        <fullName evidence="7">MADS-box domain-containing protein</fullName>
    </recommendedName>
</protein>
<keyword evidence="6" id="KW-0175">Coiled coil</keyword>
<name>A0A3B6PTT8_WHEAT</name>
<evidence type="ECO:0000256" key="1">
    <source>
        <dbReference type="ARBA" id="ARBA00004123"/>
    </source>
</evidence>
<gene>
    <name evidence="8" type="primary">LOC123134810</name>
</gene>
<dbReference type="InterPro" id="IPR002100">
    <property type="entry name" value="TF_MADSbox"/>
</dbReference>
<evidence type="ECO:0000313" key="9">
    <source>
        <dbReference type="Proteomes" id="UP000019116"/>
    </source>
</evidence>
<dbReference type="Gramene" id="TraesWEE_scaffold_030375_01G000100.1">
    <property type="protein sequence ID" value="TraesWEE_scaffold_030375_01G000100.1"/>
    <property type="gene ID" value="TraesWEE_scaffold_030375_01G000100"/>
</dbReference>
<dbReference type="Gramene" id="TraesCAD_scaffold_032572_01G000100.1">
    <property type="protein sequence ID" value="TraesCAD_scaffold_032572_01G000100.1"/>
    <property type="gene ID" value="TraesCAD_scaffold_032572_01G000100"/>
</dbReference>
<dbReference type="Gramene" id="TraesJAG6B03G03603050.1">
    <property type="protein sequence ID" value="TraesJAG6B03G03603050.1.CDS1"/>
    <property type="gene ID" value="TraesJAG6B03G03603050"/>
</dbReference>
<evidence type="ECO:0000256" key="3">
    <source>
        <dbReference type="ARBA" id="ARBA00023125"/>
    </source>
</evidence>
<dbReference type="Gramene" id="TraesCS6B03G1108300.1">
    <property type="protein sequence ID" value="TraesCS6B03G1108300.1.CDS1"/>
    <property type="gene ID" value="TraesCS6B03G1108300"/>
</dbReference>
<organism evidence="8">
    <name type="scientific">Triticum aestivum</name>
    <name type="common">Wheat</name>
    <dbReference type="NCBI Taxonomy" id="4565"/>
    <lineage>
        <taxon>Eukaryota</taxon>
        <taxon>Viridiplantae</taxon>
        <taxon>Streptophyta</taxon>
        <taxon>Embryophyta</taxon>
        <taxon>Tracheophyta</taxon>
        <taxon>Spermatophyta</taxon>
        <taxon>Magnoliopsida</taxon>
        <taxon>Liliopsida</taxon>
        <taxon>Poales</taxon>
        <taxon>Poaceae</taxon>
        <taxon>BOP clade</taxon>
        <taxon>Pooideae</taxon>
        <taxon>Triticodae</taxon>
        <taxon>Triticeae</taxon>
        <taxon>Triticinae</taxon>
        <taxon>Triticum</taxon>
    </lineage>
</organism>
<dbReference type="GO" id="GO:0000978">
    <property type="term" value="F:RNA polymerase II cis-regulatory region sequence-specific DNA binding"/>
    <property type="evidence" value="ECO:0000318"/>
    <property type="project" value="GO_Central"/>
</dbReference>
<dbReference type="GO" id="GO:0046983">
    <property type="term" value="F:protein dimerization activity"/>
    <property type="evidence" value="ECO:0007669"/>
    <property type="project" value="InterPro"/>
</dbReference>
<dbReference type="Gramene" id="TraesCLE_scaffold_045475_01G000100.1">
    <property type="protein sequence ID" value="TraesCLE_scaffold_045475_01G000100.1"/>
    <property type="gene ID" value="TraesCLE_scaffold_045475_01G000100"/>
</dbReference>
<evidence type="ECO:0000313" key="8">
    <source>
        <dbReference type="EnsemblPlants" id="TraesCS6B02G391800.1.cds1"/>
    </source>
</evidence>
<dbReference type="Gramene" id="TraesPARA_EIv1.0_2100530.1">
    <property type="protein sequence ID" value="TraesPARA_EIv1.0_2100530.1.CDS1"/>
    <property type="gene ID" value="TraesPARA_EIv1.0_2100530"/>
</dbReference>